<proteinExistence type="predicted"/>
<sequence>MNRYSYIQNLSYPAWYVPLTHLYVYQMVRQQWPVQCISNMNCPILLTPCDVITKCTQSIELYFRYLSVRSINVIYGCLLQPSIILYY</sequence>
<name>A0AAV7CHC2_ENGPU</name>
<keyword evidence="2" id="KW-1185">Reference proteome</keyword>
<dbReference type="AlphaFoldDB" id="A0AAV7CHC2"/>
<protein>
    <submittedName>
        <fullName evidence="1">Uncharacterized protein</fullName>
    </submittedName>
</protein>
<organism evidence="1 2">
    <name type="scientific">Engystomops pustulosus</name>
    <name type="common">Tungara frog</name>
    <name type="synonym">Physalaemus pustulosus</name>
    <dbReference type="NCBI Taxonomy" id="76066"/>
    <lineage>
        <taxon>Eukaryota</taxon>
        <taxon>Metazoa</taxon>
        <taxon>Chordata</taxon>
        <taxon>Craniata</taxon>
        <taxon>Vertebrata</taxon>
        <taxon>Euteleostomi</taxon>
        <taxon>Amphibia</taxon>
        <taxon>Batrachia</taxon>
        <taxon>Anura</taxon>
        <taxon>Neobatrachia</taxon>
        <taxon>Hyloidea</taxon>
        <taxon>Leptodactylidae</taxon>
        <taxon>Leiuperinae</taxon>
        <taxon>Engystomops</taxon>
    </lineage>
</organism>
<evidence type="ECO:0000313" key="2">
    <source>
        <dbReference type="Proteomes" id="UP000824782"/>
    </source>
</evidence>
<dbReference type="EMBL" id="WNYA01000003">
    <property type="protein sequence ID" value="KAG8583822.1"/>
    <property type="molecule type" value="Genomic_DNA"/>
</dbReference>
<accession>A0AAV7CHC2</accession>
<gene>
    <name evidence="1" type="ORF">GDO81_008561</name>
</gene>
<evidence type="ECO:0000313" key="1">
    <source>
        <dbReference type="EMBL" id="KAG8583822.1"/>
    </source>
</evidence>
<dbReference type="Proteomes" id="UP000824782">
    <property type="component" value="Unassembled WGS sequence"/>
</dbReference>
<reference evidence="1" key="1">
    <citation type="thesis" date="2020" institute="ProQuest LLC" country="789 East Eisenhower Parkway, Ann Arbor, MI, USA">
        <title>Comparative Genomics and Chromosome Evolution.</title>
        <authorList>
            <person name="Mudd A.B."/>
        </authorList>
    </citation>
    <scope>NUCLEOTIDE SEQUENCE</scope>
    <source>
        <strain evidence="1">237g6f4</strain>
        <tissue evidence="1">Blood</tissue>
    </source>
</reference>
<comment type="caution">
    <text evidence="1">The sequence shown here is derived from an EMBL/GenBank/DDBJ whole genome shotgun (WGS) entry which is preliminary data.</text>
</comment>